<feature type="domain" description="Endonuclease GajA/Old nuclease/RecF-like AAA" evidence="1">
    <location>
        <begin position="1"/>
        <end position="51"/>
    </location>
</feature>
<organism evidence="2 3">
    <name type="scientific">Halogeometricum borinquense</name>
    <dbReference type="NCBI Taxonomy" id="60847"/>
    <lineage>
        <taxon>Archaea</taxon>
        <taxon>Methanobacteriati</taxon>
        <taxon>Methanobacteriota</taxon>
        <taxon>Stenosarchaea group</taxon>
        <taxon>Halobacteria</taxon>
        <taxon>Halobacteriales</taxon>
        <taxon>Haloferacaceae</taxon>
        <taxon>Halogeometricum</taxon>
    </lineage>
</organism>
<protein>
    <submittedName>
        <fullName evidence="2">AAA family ATPase</fullName>
    </submittedName>
</protein>
<gene>
    <name evidence="2" type="ORF">G3I44_12125</name>
</gene>
<dbReference type="EMBL" id="CP048739">
    <property type="protein sequence ID" value="QIB74961.1"/>
    <property type="molecule type" value="Genomic_DNA"/>
</dbReference>
<accession>A0A6C0UKV3</accession>
<evidence type="ECO:0000313" key="2">
    <source>
        <dbReference type="EMBL" id="QIB74961.1"/>
    </source>
</evidence>
<sequence>MHVTQIRIQNYKSVKDSGWVPIEDDITTLLGRNESGKTSFLEAIRYFDEDREIQERELYDGQEYPEDHSVPIANLRVELTSEAVDRFSRAKRDLAPGDEIIATKYSDGTRELATPRGKELGEYVDPIKQAQETVEEMWQELNKLRNQHSGNYRNHFDNQIKQPANRLRNNDPNENQAKSWIDNLLDGLKDIPEEDNEITDAKESWINEIEDTRDILARMDEEEDSGILLPPIVYHSGFDTISDDVQVNSIDSDDHRTFRNLLEIVDLDYDNFDNLDYHDQNQALETAGGTIRGQVNELWKQKEVDVDISYRDNRFMVGIKDTALGYDGESKGVSRTLKRPSDRSKGFQWFFSFYINLRAETNNEESPNQLILLDDPAVFLHPEGKKNWLKAIEELSESAQIIYSSHSPFLIRKEYPNRIRVVEDREPDGTVVTDDFHTSDEMTLEPLRNALGIGLGDSPFVSKRKILVEGVSDYDILTGLANYYRDYLENDILAWDEITIMPTNGGNNMIQAAKWVASEEFSYVLLLDNDQKGKEVIQEIEEQHHEIDTDRAILLTKEDDERNFNIEIEDIFDPVFYIDCVNTAYQDQFNDFEPLDIEQHNEHWLIEGYEYKGRKIVNRIEDAFDDRNYGDLDKILVASEIQDRLTNNRDISESDVEGFKRILGQVRNLT</sequence>
<dbReference type="InterPro" id="IPR041685">
    <property type="entry name" value="AAA_GajA/Old/RecF-like"/>
</dbReference>
<name>A0A6C0UKV3_9EURY</name>
<evidence type="ECO:0000259" key="1">
    <source>
        <dbReference type="Pfam" id="PF13175"/>
    </source>
</evidence>
<dbReference type="SUPFAM" id="SSF52540">
    <property type="entry name" value="P-loop containing nucleoside triphosphate hydrolases"/>
    <property type="match status" value="1"/>
</dbReference>
<dbReference type="AlphaFoldDB" id="A0A6C0UKV3"/>
<dbReference type="Proteomes" id="UP000465846">
    <property type="component" value="Chromosome"/>
</dbReference>
<dbReference type="PANTHER" id="PTHR43581">
    <property type="entry name" value="ATP/GTP PHOSPHATASE"/>
    <property type="match status" value="1"/>
</dbReference>
<reference evidence="2 3" key="1">
    <citation type="submission" date="2020-02" db="EMBL/GenBank/DDBJ databases">
        <title>Whole genome sequence of Halogeometricum borinquense strain wsp4.</title>
        <authorList>
            <person name="Verma D.K."/>
            <person name="Gopal K."/>
            <person name="Prasad E.S."/>
        </authorList>
    </citation>
    <scope>NUCLEOTIDE SEQUENCE [LARGE SCALE GENOMIC DNA]</scope>
    <source>
        <strain evidence="3">wsp4</strain>
    </source>
</reference>
<dbReference type="Gene3D" id="3.40.50.300">
    <property type="entry name" value="P-loop containing nucleotide triphosphate hydrolases"/>
    <property type="match status" value="2"/>
</dbReference>
<evidence type="ECO:0000313" key="3">
    <source>
        <dbReference type="Proteomes" id="UP000465846"/>
    </source>
</evidence>
<dbReference type="Pfam" id="PF13175">
    <property type="entry name" value="AAA_15"/>
    <property type="match status" value="1"/>
</dbReference>
<dbReference type="PANTHER" id="PTHR43581:SF4">
    <property type="entry name" value="ATP_GTP PHOSPHATASE"/>
    <property type="match status" value="1"/>
</dbReference>
<proteinExistence type="predicted"/>
<dbReference type="InterPro" id="IPR027417">
    <property type="entry name" value="P-loop_NTPase"/>
</dbReference>
<dbReference type="GeneID" id="44080160"/>
<dbReference type="RefSeq" id="WP_163486794.1">
    <property type="nucleotide sequence ID" value="NZ_CP048739.1"/>
</dbReference>
<dbReference type="InterPro" id="IPR051396">
    <property type="entry name" value="Bact_Antivir_Def_Nuclease"/>
</dbReference>